<dbReference type="Pfam" id="PF13630">
    <property type="entry name" value="SdpI"/>
    <property type="match status" value="1"/>
</dbReference>
<organism evidence="3 4">
    <name type="scientific">Glutamicibacter protophormiae</name>
    <name type="common">Brevibacterium protophormiae</name>
    <dbReference type="NCBI Taxonomy" id="37930"/>
    <lineage>
        <taxon>Bacteria</taxon>
        <taxon>Bacillati</taxon>
        <taxon>Actinomycetota</taxon>
        <taxon>Actinomycetes</taxon>
        <taxon>Micrococcales</taxon>
        <taxon>Micrococcaceae</taxon>
        <taxon>Glutamicibacter</taxon>
    </lineage>
</organism>
<keyword evidence="1" id="KW-0812">Transmembrane</keyword>
<accession>A0ABS4XLQ3</accession>
<feature type="signal peptide" evidence="2">
    <location>
        <begin position="1"/>
        <end position="29"/>
    </location>
</feature>
<keyword evidence="2" id="KW-0732">Signal</keyword>
<dbReference type="RefSeq" id="WP_188947182.1">
    <property type="nucleotide sequence ID" value="NZ_BMPH01000002.1"/>
</dbReference>
<dbReference type="InterPro" id="IPR025962">
    <property type="entry name" value="SdpI/YhfL"/>
</dbReference>
<dbReference type="EMBL" id="JAGIOJ010000001">
    <property type="protein sequence ID" value="MBP2397439.1"/>
    <property type="molecule type" value="Genomic_DNA"/>
</dbReference>
<evidence type="ECO:0000256" key="2">
    <source>
        <dbReference type="SAM" id="SignalP"/>
    </source>
</evidence>
<name>A0ABS4XLQ3_GLUPR</name>
<keyword evidence="1" id="KW-1133">Transmembrane helix</keyword>
<evidence type="ECO:0000256" key="1">
    <source>
        <dbReference type="SAM" id="Phobius"/>
    </source>
</evidence>
<evidence type="ECO:0000313" key="4">
    <source>
        <dbReference type="Proteomes" id="UP001195422"/>
    </source>
</evidence>
<comment type="caution">
    <text evidence="3">The sequence shown here is derived from an EMBL/GenBank/DDBJ whole genome shotgun (WGS) entry which is preliminary data.</text>
</comment>
<feature type="chain" id="PRO_5046189094" description="SdpI family protein" evidence="2">
    <location>
        <begin position="30"/>
        <end position="113"/>
    </location>
</feature>
<proteinExistence type="predicted"/>
<keyword evidence="4" id="KW-1185">Reference proteome</keyword>
<sequence>MTMHQGYLPMTFILPLLMLASALTCRACAAGRITRNHWAGYRLPALFASDEAWRAGHAAALAPSWTGFACTAAAAACTLLLGPVFLLVELPAFALALAWAMIRAVRAAKHAPA</sequence>
<dbReference type="Proteomes" id="UP001195422">
    <property type="component" value="Unassembled WGS sequence"/>
</dbReference>
<feature type="transmembrane region" description="Helical" evidence="1">
    <location>
        <begin position="73"/>
        <end position="100"/>
    </location>
</feature>
<gene>
    <name evidence="3" type="ORF">JOF39_000520</name>
</gene>
<reference evidence="3 4" key="1">
    <citation type="submission" date="2021-03" db="EMBL/GenBank/DDBJ databases">
        <title>Sequencing the genomes of 1000 actinobacteria strains.</title>
        <authorList>
            <person name="Klenk H.-P."/>
        </authorList>
    </citation>
    <scope>NUCLEOTIDE SEQUENCE [LARGE SCALE GENOMIC DNA]</scope>
    <source>
        <strain evidence="3 4">DSM 20168</strain>
    </source>
</reference>
<protein>
    <recommendedName>
        <fullName evidence="5">SdpI family protein</fullName>
    </recommendedName>
</protein>
<evidence type="ECO:0008006" key="5">
    <source>
        <dbReference type="Google" id="ProtNLM"/>
    </source>
</evidence>
<keyword evidence="1" id="KW-0472">Membrane</keyword>
<evidence type="ECO:0000313" key="3">
    <source>
        <dbReference type="EMBL" id="MBP2397439.1"/>
    </source>
</evidence>